<dbReference type="Gene3D" id="3.60.110.10">
    <property type="entry name" value="Carbon-nitrogen hydrolase"/>
    <property type="match status" value="1"/>
</dbReference>
<dbReference type="OrthoDB" id="5637022at2"/>
<evidence type="ECO:0000313" key="1">
    <source>
        <dbReference type="EMBL" id="STO20357.1"/>
    </source>
</evidence>
<accession>A0A377G6B7</accession>
<dbReference type="SUPFAM" id="SSF56317">
    <property type="entry name" value="Carbon-nitrogen hydrolase"/>
    <property type="match status" value="1"/>
</dbReference>
<evidence type="ECO:0008006" key="3">
    <source>
        <dbReference type="Google" id="ProtNLM"/>
    </source>
</evidence>
<protein>
    <recommendedName>
        <fullName evidence="3">CN hydrolase domain-containing protein</fullName>
    </recommendedName>
</protein>
<sequence>MFHSKSAPECEFPIISAHFKVYIYQPKNDFYQLSFADRLKEVEDNIELAKENLKGFSKKGLIKAIFIAPEYLFKDLNKSGKEKYYSQEQKNQFKNTLIRLSQDSELILAPGTICWQKTSKENQKIYYRNMIYFVYKTQVMKYRKSNPHLVYDFDFSGGRLNQSVFFKKGSVANSNIIKLNGLHIGVEICLDNYKNQITNADEVSKIDAHVIVADKLPEVNLLPLSGILSIKVEREPKYQTFVGIQENKSFEVELHDAETINSLTPDLTSYTFLDFKLKNEPLKGYQPQKDTSINCLINN</sequence>
<reference evidence="1 2" key="1">
    <citation type="submission" date="2018-06" db="EMBL/GenBank/DDBJ databases">
        <authorList>
            <consortium name="Pathogen Informatics"/>
            <person name="Doyle S."/>
        </authorList>
    </citation>
    <scope>NUCLEOTIDE SEQUENCE [LARGE SCALE GENOMIC DNA]</scope>
    <source>
        <strain evidence="1 2">NCTC11370</strain>
    </source>
</reference>
<dbReference type="AlphaFoldDB" id="A0A377G6B7"/>
<dbReference type="EMBL" id="UGGT01000001">
    <property type="protein sequence ID" value="STO20357.1"/>
    <property type="molecule type" value="Genomic_DNA"/>
</dbReference>
<dbReference type="Proteomes" id="UP000254554">
    <property type="component" value="Unassembled WGS sequence"/>
</dbReference>
<keyword evidence="2" id="KW-1185">Reference proteome</keyword>
<dbReference type="STRING" id="1094715.GCA_000236165_00270"/>
<proteinExistence type="predicted"/>
<organism evidence="1 2">
    <name type="scientific">Fluoribacter dumoffii</name>
    <dbReference type="NCBI Taxonomy" id="463"/>
    <lineage>
        <taxon>Bacteria</taxon>
        <taxon>Pseudomonadati</taxon>
        <taxon>Pseudomonadota</taxon>
        <taxon>Gammaproteobacteria</taxon>
        <taxon>Legionellales</taxon>
        <taxon>Legionellaceae</taxon>
        <taxon>Fluoribacter</taxon>
    </lineage>
</organism>
<gene>
    <name evidence="1" type="ORF">NCTC11370_00411</name>
</gene>
<dbReference type="RefSeq" id="WP_010652569.1">
    <property type="nucleotide sequence ID" value="NZ_JAPHOO010000002.1"/>
</dbReference>
<dbReference type="InterPro" id="IPR036526">
    <property type="entry name" value="C-N_Hydrolase_sf"/>
</dbReference>
<name>A0A377G6B7_9GAMM</name>
<dbReference type="GeneID" id="93291317"/>
<evidence type="ECO:0000313" key="2">
    <source>
        <dbReference type="Proteomes" id="UP000254554"/>
    </source>
</evidence>